<dbReference type="SUPFAM" id="SSF48576">
    <property type="entry name" value="Terpenoid synthases"/>
    <property type="match status" value="1"/>
</dbReference>
<accession>A0A4V4HAM1</accession>
<protein>
    <submittedName>
        <fullName evidence="1">Terpenoid synthase</fullName>
    </submittedName>
</protein>
<dbReference type="Proteomes" id="UP000297245">
    <property type="component" value="Unassembled WGS sequence"/>
</dbReference>
<proteinExistence type="predicted"/>
<dbReference type="Gene3D" id="1.10.600.10">
    <property type="entry name" value="Farnesyl Diphosphate Synthase"/>
    <property type="match status" value="1"/>
</dbReference>
<dbReference type="EMBL" id="ML181221">
    <property type="protein sequence ID" value="THU76065.1"/>
    <property type="molecule type" value="Genomic_DNA"/>
</dbReference>
<keyword evidence="2" id="KW-1185">Reference proteome</keyword>
<dbReference type="Pfam" id="PF19086">
    <property type="entry name" value="Terpene_syn_C_2"/>
    <property type="match status" value="1"/>
</dbReference>
<evidence type="ECO:0000313" key="1">
    <source>
        <dbReference type="EMBL" id="THU76065.1"/>
    </source>
</evidence>
<organism evidence="1 2">
    <name type="scientific">Dendrothele bispora (strain CBS 962.96)</name>
    <dbReference type="NCBI Taxonomy" id="1314807"/>
    <lineage>
        <taxon>Eukaryota</taxon>
        <taxon>Fungi</taxon>
        <taxon>Dikarya</taxon>
        <taxon>Basidiomycota</taxon>
        <taxon>Agaricomycotina</taxon>
        <taxon>Agaricomycetes</taxon>
        <taxon>Agaricomycetidae</taxon>
        <taxon>Agaricales</taxon>
        <taxon>Agaricales incertae sedis</taxon>
        <taxon>Dendrothele</taxon>
    </lineage>
</organism>
<dbReference type="InterPro" id="IPR008949">
    <property type="entry name" value="Isoprenoid_synthase_dom_sf"/>
</dbReference>
<reference evidence="1 2" key="1">
    <citation type="journal article" date="2019" name="Nat. Ecol. Evol.">
        <title>Megaphylogeny resolves global patterns of mushroom evolution.</title>
        <authorList>
            <person name="Varga T."/>
            <person name="Krizsan K."/>
            <person name="Foldi C."/>
            <person name="Dima B."/>
            <person name="Sanchez-Garcia M."/>
            <person name="Sanchez-Ramirez S."/>
            <person name="Szollosi G.J."/>
            <person name="Szarkandi J.G."/>
            <person name="Papp V."/>
            <person name="Albert L."/>
            <person name="Andreopoulos W."/>
            <person name="Angelini C."/>
            <person name="Antonin V."/>
            <person name="Barry K.W."/>
            <person name="Bougher N.L."/>
            <person name="Buchanan P."/>
            <person name="Buyck B."/>
            <person name="Bense V."/>
            <person name="Catcheside P."/>
            <person name="Chovatia M."/>
            <person name="Cooper J."/>
            <person name="Damon W."/>
            <person name="Desjardin D."/>
            <person name="Finy P."/>
            <person name="Geml J."/>
            <person name="Haridas S."/>
            <person name="Hughes K."/>
            <person name="Justo A."/>
            <person name="Karasinski D."/>
            <person name="Kautmanova I."/>
            <person name="Kiss B."/>
            <person name="Kocsube S."/>
            <person name="Kotiranta H."/>
            <person name="LaButti K.M."/>
            <person name="Lechner B.E."/>
            <person name="Liimatainen K."/>
            <person name="Lipzen A."/>
            <person name="Lukacs Z."/>
            <person name="Mihaltcheva S."/>
            <person name="Morgado L.N."/>
            <person name="Niskanen T."/>
            <person name="Noordeloos M.E."/>
            <person name="Ohm R.A."/>
            <person name="Ortiz-Santana B."/>
            <person name="Ovrebo C."/>
            <person name="Racz N."/>
            <person name="Riley R."/>
            <person name="Savchenko A."/>
            <person name="Shiryaev A."/>
            <person name="Soop K."/>
            <person name="Spirin V."/>
            <person name="Szebenyi C."/>
            <person name="Tomsovsky M."/>
            <person name="Tulloss R.E."/>
            <person name="Uehling J."/>
            <person name="Grigoriev I.V."/>
            <person name="Vagvolgyi C."/>
            <person name="Papp T."/>
            <person name="Martin F.M."/>
            <person name="Miettinen O."/>
            <person name="Hibbett D.S."/>
            <person name="Nagy L.G."/>
        </authorList>
    </citation>
    <scope>NUCLEOTIDE SEQUENCE [LARGE SCALE GENOMIC DNA]</scope>
    <source>
        <strain evidence="1 2">CBS 962.96</strain>
    </source>
</reference>
<dbReference type="OrthoDB" id="3349471at2759"/>
<evidence type="ECO:0000313" key="2">
    <source>
        <dbReference type="Proteomes" id="UP000297245"/>
    </source>
</evidence>
<sequence>MPPFPSVVIEPNQTHDISRPLPTVLPLSSYFILLPVRSCENSAAVVLYRSIQSTIQNCCVLGSNLERKAVYRHSNPFGNLYGMMFCQSEQDRFELTIQFVEFLCILDDVTEDMSQDQALLAHRYLCEILDFTSSNETAQQSQHQMMKKFCVFLTSMRDKLTSFDSESGLQLVSALSKTIGDRESGPNSFATLEEYIPIRLMNLDHRFICQLLLWSMKINPLDLGFNMDAVIQFQHNAGVIAGFTNDYFSWNMEKQQYTNSDRIRNAIPVLMKEHSVGETEARRLLKDRITEEVGQQNNLRRQIEEELHVSEDIVRYINGLDCLVGGYSYWCFTCPRYHSLSVDTVVDTLDQRL</sequence>
<gene>
    <name evidence="1" type="ORF">K435DRAFT_771257</name>
</gene>
<dbReference type="AlphaFoldDB" id="A0A4V4HAM1"/>
<name>A0A4V4HAM1_DENBC</name>